<evidence type="ECO:0000313" key="9">
    <source>
        <dbReference type="EMBL" id="OBR95207.1"/>
    </source>
</evidence>
<feature type="transmembrane region" description="Helical" evidence="7">
    <location>
        <begin position="12"/>
        <end position="39"/>
    </location>
</feature>
<dbReference type="Proteomes" id="UP000093694">
    <property type="component" value="Unassembled WGS sequence"/>
</dbReference>
<comment type="subcellular location">
    <subcellularLocation>
        <location evidence="1">Cell membrane</location>
        <topology evidence="1">Multi-pass membrane protein</topology>
    </subcellularLocation>
</comment>
<reference evidence="8 10" key="1">
    <citation type="journal article" date="2015" name="Biotechnol. Bioeng.">
        <title>Genome sequence and phenotypic characterization of Caulobacter segnis.</title>
        <authorList>
            <person name="Patel S."/>
            <person name="Fletcher B."/>
            <person name="Scott D.C."/>
            <person name="Ely B."/>
        </authorList>
    </citation>
    <scope>NUCLEOTIDE SEQUENCE [LARGE SCALE GENOMIC DNA]</scope>
    <source>
        <strain evidence="8 10">PS02</strain>
    </source>
</reference>
<dbReference type="PANTHER" id="PTHR43266">
    <property type="entry name" value="MACROLIDE-EFFLUX PROTEIN"/>
    <property type="match status" value="1"/>
</dbReference>
<evidence type="ECO:0000256" key="1">
    <source>
        <dbReference type="ARBA" id="ARBA00004651"/>
    </source>
</evidence>
<protein>
    <submittedName>
        <fullName evidence="8">2-acyl-glycerophospho-ethanolamine acyltransferase</fullName>
    </submittedName>
</protein>
<dbReference type="Gene3D" id="1.20.1250.20">
    <property type="entry name" value="MFS general substrate transporter like domains"/>
    <property type="match status" value="1"/>
</dbReference>
<keyword evidence="4 7" id="KW-0812">Transmembrane</keyword>
<evidence type="ECO:0000256" key="3">
    <source>
        <dbReference type="ARBA" id="ARBA00022475"/>
    </source>
</evidence>
<dbReference type="EMBL" id="LITQ01000009">
    <property type="protein sequence ID" value="OAA93878.1"/>
    <property type="molecule type" value="Genomic_DNA"/>
</dbReference>
<evidence type="ECO:0000256" key="2">
    <source>
        <dbReference type="ARBA" id="ARBA00022448"/>
    </source>
</evidence>
<name>A0A166TMU3_9CLOT</name>
<dbReference type="InterPro" id="IPR036259">
    <property type="entry name" value="MFS_trans_sf"/>
</dbReference>
<dbReference type="AlphaFoldDB" id="A0A166TMU3"/>
<dbReference type="RefSeq" id="WP_013239104.1">
    <property type="nucleotide sequence ID" value="NZ_LITQ01000009.1"/>
</dbReference>
<dbReference type="InterPro" id="IPR011701">
    <property type="entry name" value="MFS"/>
</dbReference>
<evidence type="ECO:0000256" key="4">
    <source>
        <dbReference type="ARBA" id="ARBA00022692"/>
    </source>
</evidence>
<keyword evidence="8" id="KW-0808">Transferase</keyword>
<keyword evidence="5 7" id="KW-1133">Transmembrane helix</keyword>
<evidence type="ECO:0000313" key="11">
    <source>
        <dbReference type="Proteomes" id="UP000093694"/>
    </source>
</evidence>
<evidence type="ECO:0000313" key="8">
    <source>
        <dbReference type="EMBL" id="OAA93878.1"/>
    </source>
</evidence>
<dbReference type="GO" id="GO:0005886">
    <property type="term" value="C:plasma membrane"/>
    <property type="evidence" value="ECO:0007669"/>
    <property type="project" value="UniProtKB-SubCell"/>
</dbReference>
<dbReference type="Proteomes" id="UP000077384">
    <property type="component" value="Unassembled WGS sequence"/>
</dbReference>
<evidence type="ECO:0000256" key="5">
    <source>
        <dbReference type="ARBA" id="ARBA00022989"/>
    </source>
</evidence>
<proteinExistence type="predicted"/>
<organism evidence="8 10">
    <name type="scientific">Clostridium coskatii</name>
    <dbReference type="NCBI Taxonomy" id="1705578"/>
    <lineage>
        <taxon>Bacteria</taxon>
        <taxon>Bacillati</taxon>
        <taxon>Bacillota</taxon>
        <taxon>Clostridia</taxon>
        <taxon>Eubacteriales</taxon>
        <taxon>Clostridiaceae</taxon>
        <taxon>Clostridium</taxon>
    </lineage>
</organism>
<keyword evidence="3" id="KW-1003">Cell membrane</keyword>
<keyword evidence="8" id="KW-0012">Acyltransferase</keyword>
<keyword evidence="11" id="KW-1185">Reference proteome</keyword>
<dbReference type="GO" id="GO:0016746">
    <property type="term" value="F:acyltransferase activity"/>
    <property type="evidence" value="ECO:0007669"/>
    <property type="project" value="UniProtKB-KW"/>
</dbReference>
<evidence type="ECO:0000313" key="10">
    <source>
        <dbReference type="Proteomes" id="UP000077384"/>
    </source>
</evidence>
<accession>A0A166TMU3</accession>
<dbReference type="PANTHER" id="PTHR43266:SF2">
    <property type="entry name" value="MAJOR FACILITATOR SUPERFAMILY (MFS) PROFILE DOMAIN-CONTAINING PROTEIN"/>
    <property type="match status" value="1"/>
</dbReference>
<sequence>MKNNYFNSELKNFYIFMIGQFVSQFGNKLTSYGLILWSYKQSGSVLFMSLLSVCYLVPEVLFNFIAGTISDCWNKKKILLISDVIAAMFSLSIILMMITNTLKIENLYVINFMLGITDAFQNRASDVVVSAILKIIILKRIACLASVILLQEYLPPLLLLHFMGWSLL</sequence>
<comment type="caution">
    <text evidence="8">The sequence shown here is derived from an EMBL/GenBank/DDBJ whole genome shotgun (WGS) entry which is preliminary data.</text>
</comment>
<dbReference type="PATRIC" id="fig|1705578.3.peg.3859"/>
<feature type="transmembrane region" description="Helical" evidence="7">
    <location>
        <begin position="45"/>
        <end position="66"/>
    </location>
</feature>
<reference evidence="9 11" key="2">
    <citation type="journal article" date="2016" name="Front. Microbiol.">
        <title>Industrial Acetogenic Biocatalysts: A Comparative Metabolic and Genomic Analysis.</title>
        <authorList>
            <person name="Bengelsdorf F."/>
            <person name="Poehlein A."/>
            <person name="Sonja S."/>
            <person name="Erz C."/>
            <person name="Hummel T."/>
            <person name="Hoffmeister S."/>
            <person name="Daniel R."/>
            <person name="Durre P."/>
        </authorList>
    </citation>
    <scope>NUCLEOTIDE SEQUENCE [LARGE SCALE GENOMIC DNA]</scope>
    <source>
        <strain evidence="9 11">PTA-10522</strain>
    </source>
</reference>
<dbReference type="SUPFAM" id="SSF103473">
    <property type="entry name" value="MFS general substrate transporter"/>
    <property type="match status" value="1"/>
</dbReference>
<gene>
    <name evidence="9" type="ORF">CLCOS_15310</name>
    <name evidence="8" type="ORF">WX73_03788</name>
</gene>
<evidence type="ECO:0000256" key="7">
    <source>
        <dbReference type="SAM" id="Phobius"/>
    </source>
</evidence>
<dbReference type="Pfam" id="PF07690">
    <property type="entry name" value="MFS_1"/>
    <property type="match status" value="1"/>
</dbReference>
<keyword evidence="2" id="KW-0813">Transport</keyword>
<dbReference type="EMBL" id="LROR01000038">
    <property type="protein sequence ID" value="OBR95207.1"/>
    <property type="molecule type" value="Genomic_DNA"/>
</dbReference>
<feature type="transmembrane region" description="Helical" evidence="7">
    <location>
        <begin position="78"/>
        <end position="98"/>
    </location>
</feature>
<evidence type="ECO:0000256" key="6">
    <source>
        <dbReference type="ARBA" id="ARBA00023136"/>
    </source>
</evidence>
<keyword evidence="6 7" id="KW-0472">Membrane</keyword>
<dbReference type="GO" id="GO:0022857">
    <property type="term" value="F:transmembrane transporter activity"/>
    <property type="evidence" value="ECO:0007669"/>
    <property type="project" value="InterPro"/>
</dbReference>